<evidence type="ECO:0000313" key="2">
    <source>
        <dbReference type="Proteomes" id="UP000828390"/>
    </source>
</evidence>
<reference evidence="1" key="1">
    <citation type="journal article" date="2019" name="bioRxiv">
        <title>The Genome of the Zebra Mussel, Dreissena polymorpha: A Resource for Invasive Species Research.</title>
        <authorList>
            <person name="McCartney M.A."/>
            <person name="Auch B."/>
            <person name="Kono T."/>
            <person name="Mallez S."/>
            <person name="Zhang Y."/>
            <person name="Obille A."/>
            <person name="Becker A."/>
            <person name="Abrahante J.E."/>
            <person name="Garbe J."/>
            <person name="Badalamenti J.P."/>
            <person name="Herman A."/>
            <person name="Mangelson H."/>
            <person name="Liachko I."/>
            <person name="Sullivan S."/>
            <person name="Sone E.D."/>
            <person name="Koren S."/>
            <person name="Silverstein K.A.T."/>
            <person name="Beckman K.B."/>
            <person name="Gohl D.M."/>
        </authorList>
    </citation>
    <scope>NUCLEOTIDE SEQUENCE</scope>
    <source>
        <strain evidence="1">Duluth1</strain>
        <tissue evidence="1">Whole animal</tissue>
    </source>
</reference>
<organism evidence="1 2">
    <name type="scientific">Dreissena polymorpha</name>
    <name type="common">Zebra mussel</name>
    <name type="synonym">Mytilus polymorpha</name>
    <dbReference type="NCBI Taxonomy" id="45954"/>
    <lineage>
        <taxon>Eukaryota</taxon>
        <taxon>Metazoa</taxon>
        <taxon>Spiralia</taxon>
        <taxon>Lophotrochozoa</taxon>
        <taxon>Mollusca</taxon>
        <taxon>Bivalvia</taxon>
        <taxon>Autobranchia</taxon>
        <taxon>Heteroconchia</taxon>
        <taxon>Euheterodonta</taxon>
        <taxon>Imparidentia</taxon>
        <taxon>Neoheterodontei</taxon>
        <taxon>Myida</taxon>
        <taxon>Dreissenoidea</taxon>
        <taxon>Dreissenidae</taxon>
        <taxon>Dreissena</taxon>
    </lineage>
</organism>
<reference evidence="1" key="2">
    <citation type="submission" date="2020-11" db="EMBL/GenBank/DDBJ databases">
        <authorList>
            <person name="McCartney M.A."/>
            <person name="Auch B."/>
            <person name="Kono T."/>
            <person name="Mallez S."/>
            <person name="Becker A."/>
            <person name="Gohl D.M."/>
            <person name="Silverstein K.A.T."/>
            <person name="Koren S."/>
            <person name="Bechman K.B."/>
            <person name="Herman A."/>
            <person name="Abrahante J.E."/>
            <person name="Garbe J."/>
        </authorList>
    </citation>
    <scope>NUCLEOTIDE SEQUENCE</scope>
    <source>
        <strain evidence="1">Duluth1</strain>
        <tissue evidence="1">Whole animal</tissue>
    </source>
</reference>
<comment type="caution">
    <text evidence="1">The sequence shown here is derived from an EMBL/GenBank/DDBJ whole genome shotgun (WGS) entry which is preliminary data.</text>
</comment>
<sequence>MHMTGGTILSSNRAQLFTVISLSHMQYKRRARQTIHIEICENAVLQGSKVDHPYRNM</sequence>
<dbReference type="AlphaFoldDB" id="A0A9D4J6I9"/>
<evidence type="ECO:0000313" key="1">
    <source>
        <dbReference type="EMBL" id="KAH3797077.1"/>
    </source>
</evidence>
<gene>
    <name evidence="1" type="ORF">DPMN_150652</name>
</gene>
<accession>A0A9D4J6I9</accession>
<proteinExistence type="predicted"/>
<keyword evidence="2" id="KW-1185">Reference proteome</keyword>
<dbReference type="EMBL" id="JAIWYP010000007">
    <property type="protein sequence ID" value="KAH3797077.1"/>
    <property type="molecule type" value="Genomic_DNA"/>
</dbReference>
<protein>
    <submittedName>
        <fullName evidence="1">Uncharacterized protein</fullName>
    </submittedName>
</protein>
<dbReference type="Proteomes" id="UP000828390">
    <property type="component" value="Unassembled WGS sequence"/>
</dbReference>
<name>A0A9D4J6I9_DREPO</name>